<dbReference type="GO" id="GO:0004055">
    <property type="term" value="F:argininosuccinate synthase activity"/>
    <property type="evidence" value="ECO:0007669"/>
    <property type="project" value="UniProtKB-EC"/>
</dbReference>
<dbReference type="SUPFAM" id="SSF52402">
    <property type="entry name" value="Adenine nucleotide alpha hydrolases-like"/>
    <property type="match status" value="1"/>
</dbReference>
<reference evidence="10 11" key="2">
    <citation type="journal article" date="2016" name="Appl. Microbiol. Biotechnol.">
        <title>Mutations improving production and secretion of extracellular lipase by Burkholderia glumae PG1.</title>
        <authorList>
            <person name="Knapp A."/>
            <person name="Voget S."/>
            <person name="Gao R."/>
            <person name="Zaburannyi N."/>
            <person name="Krysciak D."/>
            <person name="Breuer M."/>
            <person name="Hauer B."/>
            <person name="Streit W.R."/>
            <person name="Muller R."/>
            <person name="Daniel R."/>
            <person name="Jaeger K.E."/>
        </authorList>
    </citation>
    <scope>NUCLEOTIDE SEQUENCE [LARGE SCALE GENOMIC DNA]</scope>
    <source>
        <strain evidence="10 11">PG1</strain>
    </source>
</reference>
<evidence type="ECO:0000256" key="6">
    <source>
        <dbReference type="ARBA" id="ARBA00022741"/>
    </source>
</evidence>
<accession>A0A0B6RP71</accession>
<keyword evidence="5" id="KW-0028">Amino-acid biosynthesis</keyword>
<name>A0A0B6RP71_BURPL</name>
<dbReference type="EMBL" id="CP002580">
    <property type="protein sequence ID" value="AJK47132.1"/>
    <property type="molecule type" value="Genomic_DNA"/>
</dbReference>
<dbReference type="Pfam" id="PF00764">
    <property type="entry name" value="Arginosuc_synth"/>
    <property type="match status" value="1"/>
</dbReference>
<sequence>MTMIVLAGGGLSSWYVTGRLIELDQPVEVWFADADQCDEALAEPFVRYLEQNRIPFARQDIRAELAEIGLEAARAQARHRTGYWNTTGLLRAGLISGCSRWLAEARPDAAAVAHGCVAFGNDQRRFQNLFAELRPAVSVQASLAQWNSGQEAPTRRFMVDAIARWTGERPAALEDKVAWSSDGSLLGISHEGTAIERHDSDWTTAPFVMTRAPFDDAQAEDLTLHFEHGHLVQVGEVRGDAHALLAQANARAGAHGLGRIGVMETRLKGTKCRGVYEAPGLTLVGLAWAALQELALTNAELERIDALSRQLCADAYAGLWYGASAVARRAEFGQVCGALSGAVTVALRGGFGFVRRIDAGTTHTGIERRFAGGGTQWSE</sequence>
<feature type="domain" description="Arginosuccinate synthase C-terminal" evidence="9">
    <location>
        <begin position="179"/>
        <end position="350"/>
    </location>
</feature>
<evidence type="ECO:0000313" key="10">
    <source>
        <dbReference type="EMBL" id="AJK47132.1"/>
    </source>
</evidence>
<evidence type="ECO:0000313" key="11">
    <source>
        <dbReference type="Proteomes" id="UP000031838"/>
    </source>
</evidence>
<dbReference type="HOGENOM" id="CLU_032784_4_1_4"/>
<dbReference type="AlphaFoldDB" id="A0A0B6RP71"/>
<dbReference type="Proteomes" id="UP000031838">
    <property type="component" value="Chromosome 1"/>
</dbReference>
<dbReference type="GO" id="GO:0000053">
    <property type="term" value="P:argininosuccinate metabolic process"/>
    <property type="evidence" value="ECO:0007669"/>
    <property type="project" value="TreeGrafter"/>
</dbReference>
<dbReference type="Pfam" id="PF20979">
    <property type="entry name" value="Arginosuc_syn_C"/>
    <property type="match status" value="1"/>
</dbReference>
<keyword evidence="4 10" id="KW-0436">Ligase</keyword>
<evidence type="ECO:0000256" key="3">
    <source>
        <dbReference type="ARBA" id="ARBA00022571"/>
    </source>
</evidence>
<feature type="domain" description="Arginosuccinate synthase-like N-terminal" evidence="8">
    <location>
        <begin position="24"/>
        <end position="151"/>
    </location>
</feature>
<dbReference type="GO" id="GO:0005737">
    <property type="term" value="C:cytoplasm"/>
    <property type="evidence" value="ECO:0007669"/>
    <property type="project" value="TreeGrafter"/>
</dbReference>
<evidence type="ECO:0000256" key="4">
    <source>
        <dbReference type="ARBA" id="ARBA00022598"/>
    </source>
</evidence>
<keyword evidence="11" id="KW-1185">Reference proteome</keyword>
<dbReference type="InterPro" id="IPR001518">
    <property type="entry name" value="Arginosuc_synth"/>
</dbReference>
<dbReference type="UniPathway" id="UPA00068">
    <property type="reaction ID" value="UER00113"/>
</dbReference>
<evidence type="ECO:0000256" key="7">
    <source>
        <dbReference type="ARBA" id="ARBA00022840"/>
    </source>
</evidence>
<dbReference type="EC" id="6.3.4.5" evidence="2"/>
<dbReference type="RefSeq" id="WP_158336063.1">
    <property type="nucleotide sequence ID" value="NZ_CP002580.1"/>
</dbReference>
<dbReference type="InterPro" id="IPR024074">
    <property type="entry name" value="AS_cat/multimer_dom_body"/>
</dbReference>
<keyword evidence="6" id="KW-0547">Nucleotide-binding</keyword>
<organism evidence="10 11">
    <name type="scientific">Burkholderia plantarii</name>
    <dbReference type="NCBI Taxonomy" id="41899"/>
    <lineage>
        <taxon>Bacteria</taxon>
        <taxon>Pseudomonadati</taxon>
        <taxon>Pseudomonadota</taxon>
        <taxon>Betaproteobacteria</taxon>
        <taxon>Burkholderiales</taxon>
        <taxon>Burkholderiaceae</taxon>
        <taxon>Burkholderia</taxon>
    </lineage>
</organism>
<dbReference type="GO" id="GO:0000050">
    <property type="term" value="P:urea cycle"/>
    <property type="evidence" value="ECO:0007669"/>
    <property type="project" value="TreeGrafter"/>
</dbReference>
<dbReference type="GO" id="GO:0006526">
    <property type="term" value="P:L-arginine biosynthetic process"/>
    <property type="evidence" value="ECO:0007669"/>
    <property type="project" value="UniProtKB-UniPathway"/>
</dbReference>
<proteinExistence type="predicted"/>
<dbReference type="SUPFAM" id="SSF69864">
    <property type="entry name" value="Argininosuccinate synthetase, C-terminal domain"/>
    <property type="match status" value="1"/>
</dbReference>
<dbReference type="PANTHER" id="PTHR11587:SF2">
    <property type="entry name" value="ARGININOSUCCINATE SYNTHASE"/>
    <property type="match status" value="1"/>
</dbReference>
<dbReference type="InterPro" id="IPR048268">
    <property type="entry name" value="Arginosuc_syn_C"/>
</dbReference>
<protein>
    <recommendedName>
        <fullName evidence="2">argininosuccinate synthase</fullName>
        <ecNumber evidence="2">6.3.4.5</ecNumber>
    </recommendedName>
</protein>
<evidence type="ECO:0000259" key="8">
    <source>
        <dbReference type="Pfam" id="PF00764"/>
    </source>
</evidence>
<evidence type="ECO:0000256" key="1">
    <source>
        <dbReference type="ARBA" id="ARBA00004967"/>
    </source>
</evidence>
<dbReference type="PANTHER" id="PTHR11587">
    <property type="entry name" value="ARGININOSUCCINATE SYNTHASE"/>
    <property type="match status" value="1"/>
</dbReference>
<dbReference type="GO" id="GO:0005524">
    <property type="term" value="F:ATP binding"/>
    <property type="evidence" value="ECO:0007669"/>
    <property type="project" value="UniProtKB-KW"/>
</dbReference>
<reference evidence="11" key="1">
    <citation type="submission" date="2011-03" db="EMBL/GenBank/DDBJ databases">
        <authorList>
            <person name="Voget S."/>
            <person name="Streit W.R."/>
            <person name="Jaeger K.E."/>
            <person name="Daniel R."/>
        </authorList>
    </citation>
    <scope>NUCLEOTIDE SEQUENCE [LARGE SCALE GENOMIC DNA]</scope>
    <source>
        <strain evidence="11">PG1</strain>
    </source>
</reference>
<dbReference type="InterPro" id="IPR048267">
    <property type="entry name" value="Arginosuc_syn_N"/>
</dbReference>
<dbReference type="InterPro" id="IPR014729">
    <property type="entry name" value="Rossmann-like_a/b/a_fold"/>
</dbReference>
<keyword evidence="7" id="KW-0067">ATP-binding</keyword>
<comment type="pathway">
    <text evidence="1">Amino-acid biosynthesis; L-arginine biosynthesis; L-arginine from L-ornithine and carbamoyl phosphate: step 2/3.</text>
</comment>
<evidence type="ECO:0000256" key="2">
    <source>
        <dbReference type="ARBA" id="ARBA00012286"/>
    </source>
</evidence>
<evidence type="ECO:0000259" key="9">
    <source>
        <dbReference type="Pfam" id="PF20979"/>
    </source>
</evidence>
<dbReference type="Gene3D" id="3.40.50.620">
    <property type="entry name" value="HUPs"/>
    <property type="match status" value="1"/>
</dbReference>
<keyword evidence="3" id="KW-0055">Arginine biosynthesis</keyword>
<evidence type="ECO:0000256" key="5">
    <source>
        <dbReference type="ARBA" id="ARBA00022605"/>
    </source>
</evidence>
<gene>
    <name evidence="10" type="primary">argG1</name>
    <name evidence="10" type="ORF">BGL_1c26430</name>
</gene>
<dbReference type="Gene3D" id="3.90.1260.10">
    <property type="entry name" value="Argininosuccinate synthetase, chain A, domain 2"/>
    <property type="match status" value="1"/>
</dbReference>
<dbReference type="KEGG" id="bgp:BGL_1c26430"/>